<gene>
    <name evidence="1" type="ORF">BDN72DRAFT_893725</name>
</gene>
<protein>
    <submittedName>
        <fullName evidence="1">Uncharacterized protein</fullName>
    </submittedName>
</protein>
<evidence type="ECO:0000313" key="1">
    <source>
        <dbReference type="EMBL" id="TFK73770.1"/>
    </source>
</evidence>
<organism evidence="1 2">
    <name type="scientific">Pluteus cervinus</name>
    <dbReference type="NCBI Taxonomy" id="181527"/>
    <lineage>
        <taxon>Eukaryota</taxon>
        <taxon>Fungi</taxon>
        <taxon>Dikarya</taxon>
        <taxon>Basidiomycota</taxon>
        <taxon>Agaricomycotina</taxon>
        <taxon>Agaricomycetes</taxon>
        <taxon>Agaricomycetidae</taxon>
        <taxon>Agaricales</taxon>
        <taxon>Pluteineae</taxon>
        <taxon>Pluteaceae</taxon>
        <taxon>Pluteus</taxon>
    </lineage>
</organism>
<proteinExistence type="predicted"/>
<sequence length="631" mass="67780">MTWSRTIQSSIIGGLALAASAAHATTTLISRQISNSTQVTNSTQTSNSTSAFQLPLVWNPCGDPFPQALQCSSIGVPLDWTDASKGNITLAMIKQPASVQPKSGTIFMNPGGPGASGLQTVAQRQAMLVQTIGTNWDIVSWDPRGVGQSGPKLVGFANVTDINKFYQDPTIYQKGNLTNLDDVAFFLGQTDAYDQVLVNLDKEAVVNNGDTLKHLGTVAGVKDFVYMQEAIDGTGADLNYFGIGYGTLLGQYILNLYPDRIGKFIIDSVTNVESYAVTPTIFGADREWADIEAELTQFTRMCAAAGEQSCPLAAGNATADDINATINKALELAYEAKGQAGVTHNSLIETIRQLMYYPAESWPLLSPILQQFLVDAQNKNFTAGPSGGLPSYMFTRDLTMTAESIGCADGIDNPANLTTDIVLNEIVRTAQNVTHRFGSQLFLRNICHKWTSRAVERYSGPWNNKPKNVVLVIGNMADPITPFRDAKLLASEKMLGGANSRLVMATTFGHSIFAYNSTCVNHVFQTYLNGTPPTDNGNDEPDVVCNVETTIFGLPINPAFNVNPSTDPDSMTPGPTDPGMTAWRLGLFSNGTIKSISTNTGVKKDVLFFGSQWGYAVVGVVALLSSGLVLV</sequence>
<keyword evidence="2" id="KW-1185">Reference proteome</keyword>
<evidence type="ECO:0000313" key="2">
    <source>
        <dbReference type="Proteomes" id="UP000308600"/>
    </source>
</evidence>
<dbReference type="Proteomes" id="UP000308600">
    <property type="component" value="Unassembled WGS sequence"/>
</dbReference>
<reference evidence="1 2" key="1">
    <citation type="journal article" date="2019" name="Nat. Ecol. Evol.">
        <title>Megaphylogeny resolves global patterns of mushroom evolution.</title>
        <authorList>
            <person name="Varga T."/>
            <person name="Krizsan K."/>
            <person name="Foldi C."/>
            <person name="Dima B."/>
            <person name="Sanchez-Garcia M."/>
            <person name="Sanchez-Ramirez S."/>
            <person name="Szollosi G.J."/>
            <person name="Szarkandi J.G."/>
            <person name="Papp V."/>
            <person name="Albert L."/>
            <person name="Andreopoulos W."/>
            <person name="Angelini C."/>
            <person name="Antonin V."/>
            <person name="Barry K.W."/>
            <person name="Bougher N.L."/>
            <person name="Buchanan P."/>
            <person name="Buyck B."/>
            <person name="Bense V."/>
            <person name="Catcheside P."/>
            <person name="Chovatia M."/>
            <person name="Cooper J."/>
            <person name="Damon W."/>
            <person name="Desjardin D."/>
            <person name="Finy P."/>
            <person name="Geml J."/>
            <person name="Haridas S."/>
            <person name="Hughes K."/>
            <person name="Justo A."/>
            <person name="Karasinski D."/>
            <person name="Kautmanova I."/>
            <person name="Kiss B."/>
            <person name="Kocsube S."/>
            <person name="Kotiranta H."/>
            <person name="LaButti K.M."/>
            <person name="Lechner B.E."/>
            <person name="Liimatainen K."/>
            <person name="Lipzen A."/>
            <person name="Lukacs Z."/>
            <person name="Mihaltcheva S."/>
            <person name="Morgado L.N."/>
            <person name="Niskanen T."/>
            <person name="Noordeloos M.E."/>
            <person name="Ohm R.A."/>
            <person name="Ortiz-Santana B."/>
            <person name="Ovrebo C."/>
            <person name="Racz N."/>
            <person name="Riley R."/>
            <person name="Savchenko A."/>
            <person name="Shiryaev A."/>
            <person name="Soop K."/>
            <person name="Spirin V."/>
            <person name="Szebenyi C."/>
            <person name="Tomsovsky M."/>
            <person name="Tulloss R.E."/>
            <person name="Uehling J."/>
            <person name="Grigoriev I.V."/>
            <person name="Vagvolgyi C."/>
            <person name="Papp T."/>
            <person name="Martin F.M."/>
            <person name="Miettinen O."/>
            <person name="Hibbett D.S."/>
            <person name="Nagy L.G."/>
        </authorList>
    </citation>
    <scope>NUCLEOTIDE SEQUENCE [LARGE SCALE GENOMIC DNA]</scope>
    <source>
        <strain evidence="1 2">NL-1719</strain>
    </source>
</reference>
<name>A0ACD3B7F9_9AGAR</name>
<dbReference type="EMBL" id="ML208273">
    <property type="protein sequence ID" value="TFK73770.1"/>
    <property type="molecule type" value="Genomic_DNA"/>
</dbReference>
<accession>A0ACD3B7F9</accession>